<protein>
    <submittedName>
        <fullName evidence="7">Citrate carrier</fullName>
    </submittedName>
</protein>
<dbReference type="PANTHER" id="PTHR42826">
    <property type="entry name" value="DICARBOXYLATE TRANSPORTER 2.1, CHLOROPLASTIC"/>
    <property type="match status" value="1"/>
</dbReference>
<sequence length="115" mass="12604">MTHSAEVAAWAGEELKTMGTLTRKEMTLIGLVLLSLGLWVFGGEVIDATAVGLLAVSLMLALHVVPWKDITRYNSAWNTLVNLATLVVMANGLTRFGLYRLVCYHNERSSGRLLT</sequence>
<name>A0A447UTB3_CITKO</name>
<evidence type="ECO:0000256" key="3">
    <source>
        <dbReference type="ARBA" id="ARBA00022692"/>
    </source>
</evidence>
<dbReference type="InterPro" id="IPR001898">
    <property type="entry name" value="SLC13A/DASS"/>
</dbReference>
<comment type="subcellular location">
    <subcellularLocation>
        <location evidence="1">Membrane</location>
        <topology evidence="1">Multi-pass membrane protein</topology>
    </subcellularLocation>
</comment>
<evidence type="ECO:0000256" key="4">
    <source>
        <dbReference type="ARBA" id="ARBA00022989"/>
    </source>
</evidence>
<evidence type="ECO:0000256" key="5">
    <source>
        <dbReference type="ARBA" id="ARBA00023136"/>
    </source>
</evidence>
<feature type="transmembrane region" description="Helical" evidence="6">
    <location>
        <begin position="48"/>
        <end position="67"/>
    </location>
</feature>
<keyword evidence="4 6" id="KW-1133">Transmembrane helix</keyword>
<dbReference type="Proteomes" id="UP000270272">
    <property type="component" value="Chromosome"/>
</dbReference>
<gene>
    <name evidence="7" type="primary">citT_2</name>
    <name evidence="7" type="ORF">NCTC11075_04832</name>
</gene>
<accession>A0A447UTB3</accession>
<evidence type="ECO:0000256" key="6">
    <source>
        <dbReference type="SAM" id="Phobius"/>
    </source>
</evidence>
<feature type="transmembrane region" description="Helical" evidence="6">
    <location>
        <begin position="26"/>
        <end position="42"/>
    </location>
</feature>
<keyword evidence="5 6" id="KW-0472">Membrane</keyword>
<organism evidence="7 8">
    <name type="scientific">Citrobacter koseri</name>
    <name type="common">Citrobacter diversus</name>
    <dbReference type="NCBI Taxonomy" id="545"/>
    <lineage>
        <taxon>Bacteria</taxon>
        <taxon>Pseudomonadati</taxon>
        <taxon>Pseudomonadota</taxon>
        <taxon>Gammaproteobacteria</taxon>
        <taxon>Enterobacterales</taxon>
        <taxon>Enterobacteriaceae</taxon>
        <taxon>Citrobacter</taxon>
    </lineage>
</organism>
<proteinExistence type="inferred from homology"/>
<reference evidence="7 8" key="1">
    <citation type="submission" date="2018-12" db="EMBL/GenBank/DDBJ databases">
        <authorList>
            <consortium name="Pathogen Informatics"/>
        </authorList>
    </citation>
    <scope>NUCLEOTIDE SEQUENCE [LARGE SCALE GENOMIC DNA]</scope>
    <source>
        <strain evidence="7 8">NCTC11075</strain>
    </source>
</reference>
<evidence type="ECO:0000313" key="7">
    <source>
        <dbReference type="EMBL" id="VEB93931.1"/>
    </source>
</evidence>
<dbReference type="AlphaFoldDB" id="A0A447UTB3"/>
<keyword evidence="3 6" id="KW-0812">Transmembrane</keyword>
<evidence type="ECO:0000256" key="1">
    <source>
        <dbReference type="ARBA" id="ARBA00004141"/>
    </source>
</evidence>
<dbReference type="GO" id="GO:0022857">
    <property type="term" value="F:transmembrane transporter activity"/>
    <property type="evidence" value="ECO:0007669"/>
    <property type="project" value="InterPro"/>
</dbReference>
<evidence type="ECO:0000313" key="8">
    <source>
        <dbReference type="Proteomes" id="UP000270272"/>
    </source>
</evidence>
<dbReference type="Pfam" id="PF00939">
    <property type="entry name" value="Na_sulph_symp"/>
    <property type="match status" value="1"/>
</dbReference>
<comment type="similarity">
    <text evidence="2">Belongs to the SLC13A/DASS transporter (TC 2.A.47) family. DIT1 subfamily.</text>
</comment>
<dbReference type="InterPro" id="IPR030676">
    <property type="entry name" value="CitT-rel"/>
</dbReference>
<dbReference type="EMBL" id="LR134204">
    <property type="protein sequence ID" value="VEB93931.1"/>
    <property type="molecule type" value="Genomic_DNA"/>
</dbReference>
<feature type="transmembrane region" description="Helical" evidence="6">
    <location>
        <begin position="79"/>
        <end position="98"/>
    </location>
</feature>
<dbReference type="GO" id="GO:0016020">
    <property type="term" value="C:membrane"/>
    <property type="evidence" value="ECO:0007669"/>
    <property type="project" value="UniProtKB-SubCell"/>
</dbReference>
<evidence type="ECO:0000256" key="2">
    <source>
        <dbReference type="ARBA" id="ARBA00007349"/>
    </source>
</evidence>